<keyword evidence="1" id="KW-1133">Transmembrane helix</keyword>
<organism evidence="2 3">
    <name type="scientific">Phytophthora kernoviae</name>
    <dbReference type="NCBI Taxonomy" id="325452"/>
    <lineage>
        <taxon>Eukaryota</taxon>
        <taxon>Sar</taxon>
        <taxon>Stramenopiles</taxon>
        <taxon>Oomycota</taxon>
        <taxon>Peronosporomycetes</taxon>
        <taxon>Peronosporales</taxon>
        <taxon>Peronosporaceae</taxon>
        <taxon>Phytophthora</taxon>
    </lineage>
</organism>
<evidence type="ECO:0000313" key="2">
    <source>
        <dbReference type="EMBL" id="RLN32477.1"/>
    </source>
</evidence>
<gene>
    <name evidence="2" type="ORF">BBI17_008850</name>
</gene>
<evidence type="ECO:0000313" key="3">
    <source>
        <dbReference type="Proteomes" id="UP000285883"/>
    </source>
</evidence>
<evidence type="ECO:0000256" key="1">
    <source>
        <dbReference type="SAM" id="Phobius"/>
    </source>
</evidence>
<comment type="caution">
    <text evidence="2">The sequence shown here is derived from an EMBL/GenBank/DDBJ whole genome shotgun (WGS) entry which is preliminary data.</text>
</comment>
<proteinExistence type="predicted"/>
<reference evidence="2 3" key="1">
    <citation type="submission" date="2018-07" db="EMBL/GenBank/DDBJ databases">
        <title>Genome sequencing of oomycete isolates from Chile give support for New Zealand origin for Phytophthora kernoviae and make available the first Nothophytophthora sp. genome.</title>
        <authorList>
            <person name="Studholme D.J."/>
            <person name="Sanfuentes E."/>
            <person name="Panda P."/>
            <person name="Hill R."/>
            <person name="Sambles C."/>
            <person name="Grant M."/>
            <person name="Williams N.M."/>
            <person name="Mcdougal R.L."/>
        </authorList>
    </citation>
    <scope>NUCLEOTIDE SEQUENCE [LARGE SCALE GENOMIC DNA]</scope>
    <source>
        <strain evidence="2">Chile2</strain>
    </source>
</reference>
<protein>
    <submittedName>
        <fullName evidence="2">Uncharacterized protein</fullName>
    </submittedName>
</protein>
<feature type="transmembrane region" description="Helical" evidence="1">
    <location>
        <begin position="45"/>
        <end position="64"/>
    </location>
</feature>
<name>A0A421FA99_9STRA</name>
<keyword evidence="1" id="KW-0472">Membrane</keyword>
<dbReference type="EMBL" id="MAYM02000818">
    <property type="protein sequence ID" value="RLN32477.1"/>
    <property type="molecule type" value="Genomic_DNA"/>
</dbReference>
<feature type="transmembrane region" description="Helical" evidence="1">
    <location>
        <begin position="9"/>
        <end position="33"/>
    </location>
</feature>
<feature type="transmembrane region" description="Helical" evidence="1">
    <location>
        <begin position="152"/>
        <end position="171"/>
    </location>
</feature>
<dbReference type="Proteomes" id="UP000285883">
    <property type="component" value="Unassembled WGS sequence"/>
</dbReference>
<sequence length="269" mass="30469">MLESGSPTVLITIFTVVVASNATSCAIMMFVPYDRAPLAESLIDIMFDWLIAVGCPILVVVYCLSTFTFDRAKFAINLEVFPIGYFEQGASVVADPVQTAVVYKSLKSLRIMSVLDFFTRMGVNFTLCFRLWHVVELIQNPRKQQSSVYPKHHRLGAAILVAFVALLIVFVEESMRTSTLACQPHPECVVNARRWTFLKRDSLTQCPCLIMIDRDIAPKTYAEWENPKNVTEKVAQLATMGELQTLQLTNRYLPVLSEELRRCTNLKYL</sequence>
<keyword evidence="1" id="KW-0812">Transmembrane</keyword>
<accession>A0A421FA99</accession>
<dbReference type="AlphaFoldDB" id="A0A421FA99"/>